<comment type="similarity">
    <text evidence="2 14">Belongs to the integrin beta chain family.</text>
</comment>
<feature type="disulfide bond" evidence="13">
    <location>
        <begin position="71"/>
        <end position="83"/>
    </location>
</feature>
<dbReference type="SMART" id="SM00181">
    <property type="entry name" value="EGF"/>
    <property type="match status" value="4"/>
</dbReference>
<feature type="disulfide bond" evidence="13">
    <location>
        <begin position="513"/>
        <end position="522"/>
    </location>
</feature>
<dbReference type="Pfam" id="PF07974">
    <property type="entry name" value="EGF_2"/>
    <property type="match status" value="1"/>
</dbReference>
<evidence type="ECO:0000256" key="13">
    <source>
        <dbReference type="PIRSR" id="PIRSR002512-1"/>
    </source>
</evidence>
<dbReference type="InterPro" id="IPR036349">
    <property type="entry name" value="Integrin_bsu_tail_dom_sf"/>
</dbReference>
<dbReference type="InterPro" id="IPR002369">
    <property type="entry name" value="Integrin_bsu_VWA"/>
</dbReference>
<dbReference type="EnsemblMetazoa" id="AFAF003307-RA">
    <property type="protein sequence ID" value="AFAF003307-PA"/>
    <property type="gene ID" value="AFAF003307"/>
</dbReference>
<feature type="disulfide bond" evidence="13">
    <location>
        <begin position="562"/>
        <end position="589"/>
    </location>
</feature>
<dbReference type="SMART" id="SM00187">
    <property type="entry name" value="INB"/>
    <property type="match status" value="1"/>
</dbReference>
<evidence type="ECO:0000259" key="18">
    <source>
        <dbReference type="SMART" id="SM00187"/>
    </source>
</evidence>
<dbReference type="Gene3D" id="2.10.25.10">
    <property type="entry name" value="Laminin"/>
    <property type="match status" value="3"/>
</dbReference>
<feature type="domain" description="EGF-like" evidence="17">
    <location>
        <begin position="580"/>
        <end position="614"/>
    </location>
</feature>
<dbReference type="Gene3D" id="3.30.1680.10">
    <property type="entry name" value="ligand-binding face of the semaphorins, domain 2"/>
    <property type="match status" value="1"/>
</dbReference>
<dbReference type="InterPro" id="IPR015812">
    <property type="entry name" value="Integrin_bsu"/>
</dbReference>
<dbReference type="Pfam" id="PF18372">
    <property type="entry name" value="I-EGF_1"/>
    <property type="match status" value="1"/>
</dbReference>
<keyword evidence="4 14" id="KW-0812">Transmembrane</keyword>
<evidence type="ECO:0000256" key="2">
    <source>
        <dbReference type="ARBA" id="ARBA00007449"/>
    </source>
</evidence>
<dbReference type="SUPFAM" id="SSF53300">
    <property type="entry name" value="vWA-like"/>
    <property type="match status" value="1"/>
</dbReference>
<dbReference type="STRING" id="69004.A0A182Q580"/>
<feature type="disulfide bond" evidence="13">
    <location>
        <begin position="58"/>
        <end position="68"/>
    </location>
</feature>
<evidence type="ECO:0000256" key="14">
    <source>
        <dbReference type="RuleBase" id="RU000633"/>
    </source>
</evidence>
<comment type="subcellular location">
    <subcellularLocation>
        <location evidence="14">Cell membrane</location>
        <topology evidence="14">Single-pass type I membrane protein</topology>
    </subcellularLocation>
    <subcellularLocation>
        <location evidence="1">Membrane</location>
        <topology evidence="1">Single-pass type I membrane protein</topology>
    </subcellularLocation>
</comment>
<dbReference type="SMART" id="SM01241">
    <property type="entry name" value="Integrin_b_cyt"/>
    <property type="match status" value="1"/>
</dbReference>
<dbReference type="PROSITE" id="PS52047">
    <property type="entry name" value="I_EGF_2"/>
    <property type="match status" value="1"/>
</dbReference>
<keyword evidence="11 13" id="KW-1015">Disulfide bond</keyword>
<feature type="chain" id="PRO_5046846408" description="Integrin beta" evidence="16">
    <location>
        <begin position="42"/>
        <end position="822"/>
    </location>
</feature>
<evidence type="ECO:0000256" key="16">
    <source>
        <dbReference type="SAM" id="SignalP"/>
    </source>
</evidence>
<dbReference type="GO" id="GO:0009986">
    <property type="term" value="C:cell surface"/>
    <property type="evidence" value="ECO:0007669"/>
    <property type="project" value="TreeGrafter"/>
</dbReference>
<dbReference type="SUPFAM" id="SSF69687">
    <property type="entry name" value="Integrin beta tail domain"/>
    <property type="match status" value="1"/>
</dbReference>
<dbReference type="InterPro" id="IPR057073">
    <property type="entry name" value="EGF_integrin_2"/>
</dbReference>
<feature type="domain" description="EGF-like" evidence="17">
    <location>
        <begin position="538"/>
        <end position="577"/>
    </location>
</feature>
<keyword evidence="10 15" id="KW-0472">Membrane</keyword>
<evidence type="ECO:0000256" key="8">
    <source>
        <dbReference type="ARBA" id="ARBA00022989"/>
    </source>
</evidence>
<dbReference type="SUPFAM" id="SSF57196">
    <property type="entry name" value="EGF/Laminin"/>
    <property type="match status" value="2"/>
</dbReference>
<dbReference type="EMBL" id="AXCN02001862">
    <property type="status" value="NOT_ANNOTATED_CDS"/>
    <property type="molecule type" value="Genomic_DNA"/>
</dbReference>
<evidence type="ECO:0000259" key="19">
    <source>
        <dbReference type="SMART" id="SM00327"/>
    </source>
</evidence>
<dbReference type="GO" id="GO:0007229">
    <property type="term" value="P:integrin-mediated signaling pathway"/>
    <property type="evidence" value="ECO:0007669"/>
    <property type="project" value="UniProtKB-KW"/>
</dbReference>
<evidence type="ECO:0000256" key="6">
    <source>
        <dbReference type="ARBA" id="ARBA00022737"/>
    </source>
</evidence>
<dbReference type="PANTHER" id="PTHR10082:SF59">
    <property type="entry name" value="INTEGRIN BETA-NU"/>
    <property type="match status" value="1"/>
</dbReference>
<reference evidence="22" key="1">
    <citation type="submission" date="2014-01" db="EMBL/GenBank/DDBJ databases">
        <title>The Genome Sequence of Anopheles farauti FAR1 (V2).</title>
        <authorList>
            <consortium name="The Broad Institute Genomics Platform"/>
            <person name="Neafsey D.E."/>
            <person name="Besansky N."/>
            <person name="Howell P."/>
            <person name="Walton C."/>
            <person name="Young S.K."/>
            <person name="Zeng Q."/>
            <person name="Gargeya S."/>
            <person name="Fitzgerald M."/>
            <person name="Haas B."/>
            <person name="Abouelleil A."/>
            <person name="Allen A.W."/>
            <person name="Alvarado L."/>
            <person name="Arachchi H.M."/>
            <person name="Berlin A.M."/>
            <person name="Chapman S.B."/>
            <person name="Gainer-Dewar J."/>
            <person name="Goldberg J."/>
            <person name="Griggs A."/>
            <person name="Gujja S."/>
            <person name="Hansen M."/>
            <person name="Howarth C."/>
            <person name="Imamovic A."/>
            <person name="Ireland A."/>
            <person name="Larimer J."/>
            <person name="McCowan C."/>
            <person name="Murphy C."/>
            <person name="Pearson M."/>
            <person name="Poon T.W."/>
            <person name="Priest M."/>
            <person name="Roberts A."/>
            <person name="Saif S."/>
            <person name="Shea T."/>
            <person name="Sisk P."/>
            <person name="Sykes S."/>
            <person name="Wortman J."/>
            <person name="Nusbaum C."/>
            <person name="Birren B."/>
        </authorList>
    </citation>
    <scope>NUCLEOTIDE SEQUENCE [LARGE SCALE GENOMIC DNA]</scope>
    <source>
        <strain evidence="22">FAR1</strain>
    </source>
</reference>
<name>A0A182Q580_9DIPT</name>
<feature type="signal peptide" evidence="16">
    <location>
        <begin position="1"/>
        <end position="41"/>
    </location>
</feature>
<dbReference type="Gene3D" id="1.20.5.100">
    <property type="entry name" value="Cytochrome c1, transmembrane anchor, C-terminal"/>
    <property type="match status" value="1"/>
</dbReference>
<evidence type="ECO:0000313" key="21">
    <source>
        <dbReference type="EnsemblMetazoa" id="AFAF003307-PA"/>
    </source>
</evidence>
<dbReference type="VEuPathDB" id="VectorBase:AFAF003307"/>
<evidence type="ECO:0000256" key="4">
    <source>
        <dbReference type="ARBA" id="ARBA00022692"/>
    </source>
</evidence>
<evidence type="ECO:0000256" key="9">
    <source>
        <dbReference type="ARBA" id="ARBA00023037"/>
    </source>
</evidence>
<evidence type="ECO:0000259" key="20">
    <source>
        <dbReference type="SMART" id="SM01241"/>
    </source>
</evidence>
<dbReference type="PRINTS" id="PR01186">
    <property type="entry name" value="INTEGRINB"/>
</dbReference>
<reference evidence="21" key="2">
    <citation type="submission" date="2020-05" db="UniProtKB">
        <authorList>
            <consortium name="EnsemblMetazoa"/>
        </authorList>
    </citation>
    <scope>IDENTIFICATION</scope>
    <source>
        <strain evidence="21">FAR1</strain>
    </source>
</reference>
<evidence type="ECO:0000256" key="3">
    <source>
        <dbReference type="ARBA" id="ARBA00022536"/>
    </source>
</evidence>
<keyword evidence="6" id="KW-0677">Repeat</keyword>
<feature type="disulfide bond" evidence="13">
    <location>
        <begin position="222"/>
        <end position="229"/>
    </location>
</feature>
<dbReference type="InterPro" id="IPR040622">
    <property type="entry name" value="EGF_integrin_1"/>
</dbReference>
<feature type="disulfide bond" evidence="13">
    <location>
        <begin position="277"/>
        <end position="318"/>
    </location>
</feature>
<dbReference type="SMART" id="SM00327">
    <property type="entry name" value="VWA"/>
    <property type="match status" value="1"/>
</dbReference>
<proteinExistence type="inferred from homology"/>
<feature type="disulfide bond" evidence="13">
    <location>
        <begin position="670"/>
        <end position="745"/>
    </location>
</feature>
<dbReference type="Pfam" id="PF00362">
    <property type="entry name" value="Integrin_beta"/>
    <property type="match status" value="1"/>
</dbReference>
<dbReference type="AlphaFoldDB" id="A0A182Q580"/>
<dbReference type="InterPro" id="IPR014836">
    <property type="entry name" value="Integrin_bsu_cyt_dom"/>
</dbReference>
<dbReference type="GO" id="GO:0016477">
    <property type="term" value="P:cell migration"/>
    <property type="evidence" value="ECO:0007669"/>
    <property type="project" value="TreeGrafter"/>
</dbReference>
<dbReference type="PANTHER" id="PTHR10082">
    <property type="entry name" value="INTEGRIN BETA SUBUNIT"/>
    <property type="match status" value="1"/>
</dbReference>
<dbReference type="GO" id="GO:0007160">
    <property type="term" value="P:cell-matrix adhesion"/>
    <property type="evidence" value="ECO:0007669"/>
    <property type="project" value="TreeGrafter"/>
</dbReference>
<accession>A0A182Q580</accession>
<evidence type="ECO:0000313" key="22">
    <source>
        <dbReference type="Proteomes" id="UP000075886"/>
    </source>
</evidence>
<dbReference type="InterPro" id="IPR002035">
    <property type="entry name" value="VWF_A"/>
</dbReference>
<feature type="transmembrane region" description="Helical" evidence="15">
    <location>
        <begin position="750"/>
        <end position="772"/>
    </location>
</feature>
<evidence type="ECO:0000256" key="12">
    <source>
        <dbReference type="ARBA" id="ARBA00023180"/>
    </source>
</evidence>
<dbReference type="InterPro" id="IPR000742">
    <property type="entry name" value="EGF"/>
</dbReference>
<dbReference type="Proteomes" id="UP000075886">
    <property type="component" value="Unassembled WGS sequence"/>
</dbReference>
<feature type="disulfide bond" evidence="13">
    <location>
        <begin position="637"/>
        <end position="642"/>
    </location>
</feature>
<dbReference type="Pfam" id="PF17205">
    <property type="entry name" value="PSI_integrin"/>
    <property type="match status" value="1"/>
</dbReference>
<feature type="disulfide bond" evidence="13">
    <location>
        <begin position="604"/>
        <end position="613"/>
    </location>
</feature>
<sequence>MSRIKCSFTFNSSRRLPATMTGLKTVPSFLVCLFMLHSALAQSSSLITQSKCFFKQNCIECLDADKECAWCTDELYEMRKSRCMTKQELLESKCNESKIETNDNYSFQQITQNEAHRDFDSEKLEAIQISPQKMRLRLGKLLSQTVSFKYKPAKNYPLDLYYLMDLTWSMRDDKATLESMGSQLALALANLTANYQLGFGSFADKPTLPFIQTEPHRLENPCYSENDKCEPTYGFRHRLKITRDIDKFIAQVKASNVTGNVDNLEAGLDALMQVLVCEHQIGWGSNTRKIVIIATDGWLHMAGDGLLAGIVTENDKQCHLDDEGTFVDALKYDYPSLEQIWRVLLRSKTAVIFAVTEAQQDYYRRLSELMPEFTSVGRLQDDSSNIIQLVETGYKEFVKRVEFTDNAPDYLRVRYTTDCGGMYSKPQPIHRCDNIEIGKEYEFVVELQLLAYPKDPTVRNITVRIEEKLISNEALEVEIDLRTVCDCEKNKEPTELRQQCNYNGNYVCGQCQCYAGWIGKACECNLQNSHNQKELFEKCVAPSLGDELRTGPICSDRGECVCGQCYCNPGFEGEHCECNECARIDDKVCGGPGHGICVCGTCRCTDSWSGDSCECSTDTTGCRAPSKDTLCSDHGQCNCGRCTCDESFFGPFCETKDGEVSALCLSYEDCVRCTVNQMNDLGCQDLDRKCREKIGLYQVDLVQSDSALLNCTFRFSNEENVCDYKFSYELTENYQTLLKVQNFQCKPINLITAGLSIAVSIIVGGLLLLICYRCKIMYEDRKMFEKFEKERQAQTQYEMISPLYKSPITEFKVPDWMESSNM</sequence>
<feature type="disulfide bond" evidence="13">
    <location>
        <begin position="567"/>
        <end position="576"/>
    </location>
</feature>
<dbReference type="InterPro" id="IPR036465">
    <property type="entry name" value="vWFA_dom_sf"/>
</dbReference>
<evidence type="ECO:0000256" key="7">
    <source>
        <dbReference type="ARBA" id="ARBA00022889"/>
    </source>
</evidence>
<dbReference type="Pfam" id="PF08725">
    <property type="entry name" value="Integrin_b_cyt"/>
    <property type="match status" value="1"/>
</dbReference>
<evidence type="ECO:0000256" key="15">
    <source>
        <dbReference type="SAM" id="Phobius"/>
    </source>
</evidence>
<feature type="disulfide bond" evidence="13">
    <location>
        <begin position="644"/>
        <end position="653"/>
    </location>
</feature>
<dbReference type="InterPro" id="IPR033760">
    <property type="entry name" value="Integrin_beta_N"/>
</dbReference>
<feature type="disulfide bond" evidence="13">
    <location>
        <begin position="508"/>
        <end position="554"/>
    </location>
</feature>
<feature type="domain" description="VWFA" evidence="19">
    <location>
        <begin position="157"/>
        <end position="391"/>
    </location>
</feature>
<feature type="disulfide bond" evidence="13">
    <location>
        <begin position="578"/>
        <end position="581"/>
    </location>
</feature>
<dbReference type="GO" id="GO:0005178">
    <property type="term" value="F:integrin binding"/>
    <property type="evidence" value="ECO:0007669"/>
    <property type="project" value="TreeGrafter"/>
</dbReference>
<dbReference type="PIRSF" id="PIRSF002512">
    <property type="entry name" value="Integrin_B"/>
    <property type="match status" value="1"/>
</dbReference>
<protein>
    <recommendedName>
        <fullName evidence="14">Integrin beta</fullName>
    </recommendedName>
</protein>
<keyword evidence="9 14" id="KW-0401">Integrin</keyword>
<feature type="domain" description="EGF-like" evidence="17">
    <location>
        <begin position="486"/>
        <end position="523"/>
    </location>
</feature>
<feature type="disulfide bond" evidence="13">
    <location>
        <begin position="599"/>
        <end position="631"/>
    </location>
</feature>
<feature type="disulfide bond" evidence="13">
    <location>
        <begin position="61"/>
        <end position="94"/>
    </location>
</feature>
<dbReference type="Gene3D" id="3.40.50.410">
    <property type="entry name" value="von Willebrand factor, type A domain"/>
    <property type="match status" value="1"/>
</dbReference>
<keyword evidence="12" id="KW-0325">Glycoprotein</keyword>
<dbReference type="SUPFAM" id="SSF103575">
    <property type="entry name" value="Plexin repeat"/>
    <property type="match status" value="1"/>
</dbReference>
<keyword evidence="3" id="KW-0245">EGF-like domain</keyword>
<evidence type="ECO:0000256" key="11">
    <source>
        <dbReference type="ARBA" id="ARBA00023157"/>
    </source>
</evidence>
<dbReference type="GO" id="GO:0008305">
    <property type="term" value="C:integrin complex"/>
    <property type="evidence" value="ECO:0007669"/>
    <property type="project" value="TreeGrafter"/>
</dbReference>
<keyword evidence="7 14" id="KW-0130">Cell adhesion</keyword>
<evidence type="ECO:0000259" key="17">
    <source>
        <dbReference type="SMART" id="SM00181"/>
    </source>
</evidence>
<dbReference type="Pfam" id="PF23105">
    <property type="entry name" value="EGF_integrin"/>
    <property type="match status" value="1"/>
</dbReference>
<dbReference type="Gene3D" id="2.60.40.1510">
    <property type="entry name" value="ntegrin, alpha v. Chain A, domain 3"/>
    <property type="match status" value="1"/>
</dbReference>
<keyword evidence="22" id="KW-1185">Reference proteome</keyword>
<dbReference type="GO" id="GO:0033627">
    <property type="term" value="P:cell adhesion mediated by integrin"/>
    <property type="evidence" value="ECO:0007669"/>
    <property type="project" value="TreeGrafter"/>
</dbReference>
<dbReference type="InterPro" id="IPR013111">
    <property type="entry name" value="EGF_extracell"/>
</dbReference>
<feature type="disulfide bond" evidence="13">
    <location>
        <begin position="664"/>
        <end position="673"/>
    </location>
</feature>
<feature type="disulfide bond" evidence="13">
    <location>
        <begin position="560"/>
        <end position="565"/>
    </location>
</feature>
<feature type="domain" description="EGF-like" evidence="17">
    <location>
        <begin position="621"/>
        <end position="654"/>
    </location>
</feature>
<keyword evidence="8 15" id="KW-1133">Transmembrane helix</keyword>
<feature type="domain" description="Integrin beta subunit VWA" evidence="18">
    <location>
        <begin position="57"/>
        <end position="487"/>
    </location>
</feature>
<feature type="domain" description="Integrin beta subunit cytoplasmic" evidence="20">
    <location>
        <begin position="773"/>
        <end position="819"/>
    </location>
</feature>
<dbReference type="GO" id="GO:0098609">
    <property type="term" value="P:cell-cell adhesion"/>
    <property type="evidence" value="ECO:0007669"/>
    <property type="project" value="TreeGrafter"/>
</dbReference>
<evidence type="ECO:0000256" key="5">
    <source>
        <dbReference type="ARBA" id="ARBA00022729"/>
    </source>
</evidence>
<organism evidence="21 22">
    <name type="scientific">Anopheles farauti</name>
    <dbReference type="NCBI Taxonomy" id="69004"/>
    <lineage>
        <taxon>Eukaryota</taxon>
        <taxon>Metazoa</taxon>
        <taxon>Ecdysozoa</taxon>
        <taxon>Arthropoda</taxon>
        <taxon>Hexapoda</taxon>
        <taxon>Insecta</taxon>
        <taxon>Pterygota</taxon>
        <taxon>Neoptera</taxon>
        <taxon>Endopterygota</taxon>
        <taxon>Diptera</taxon>
        <taxon>Nematocera</taxon>
        <taxon>Culicoidea</taxon>
        <taxon>Culicidae</taxon>
        <taxon>Anophelinae</taxon>
        <taxon>Anopheles</taxon>
    </lineage>
</organism>
<feature type="disulfide bond" evidence="13">
    <location>
        <begin position="597"/>
        <end position="602"/>
    </location>
</feature>
<feature type="disulfide bond" evidence="13">
    <location>
        <begin position="615"/>
        <end position="622"/>
    </location>
</feature>
<dbReference type="GO" id="GO:0005925">
    <property type="term" value="C:focal adhesion"/>
    <property type="evidence" value="ECO:0007669"/>
    <property type="project" value="TreeGrafter"/>
</dbReference>
<keyword evidence="5 16" id="KW-0732">Signal</keyword>
<feature type="disulfide bond" evidence="13">
    <location>
        <begin position="419"/>
        <end position="432"/>
    </location>
</feature>
<evidence type="ECO:0000256" key="1">
    <source>
        <dbReference type="ARBA" id="ARBA00004479"/>
    </source>
</evidence>
<evidence type="ECO:0000256" key="10">
    <source>
        <dbReference type="ARBA" id="ARBA00023136"/>
    </source>
</evidence>